<evidence type="ECO:0000256" key="2">
    <source>
        <dbReference type="ARBA" id="ARBA00012052"/>
    </source>
</evidence>
<dbReference type="InterPro" id="IPR004424">
    <property type="entry name" value="IspE"/>
</dbReference>
<feature type="domain" description="GHMP kinase N-terminal" evidence="10">
    <location>
        <begin position="67"/>
        <end position="145"/>
    </location>
</feature>
<evidence type="ECO:0000256" key="3">
    <source>
        <dbReference type="ARBA" id="ARBA00017473"/>
    </source>
</evidence>
<accession>A0A9D2SE77</accession>
<dbReference type="Gene3D" id="3.30.230.10">
    <property type="match status" value="1"/>
</dbReference>
<protein>
    <recommendedName>
        <fullName evidence="3 9">4-diphosphocytidyl-2-C-methyl-D-erythritol kinase</fullName>
        <shortName evidence="9">CMK</shortName>
        <ecNumber evidence="2 9">2.7.1.148</ecNumber>
    </recommendedName>
    <alternativeName>
        <fullName evidence="8 9">4-(cytidine-5'-diphospho)-2-C-methyl-D-erythritol kinase</fullName>
    </alternativeName>
</protein>
<dbReference type="SUPFAM" id="SSF54211">
    <property type="entry name" value="Ribosomal protein S5 domain 2-like"/>
    <property type="match status" value="1"/>
</dbReference>
<dbReference type="InterPro" id="IPR006204">
    <property type="entry name" value="GHMP_kinase_N_dom"/>
</dbReference>
<dbReference type="EMBL" id="DWXE01000027">
    <property type="protein sequence ID" value="HJB91372.1"/>
    <property type="molecule type" value="Genomic_DNA"/>
</dbReference>
<sequence>MDEIRLEARAKINLGLDVLRRREDGYHEVKMVMQTVDIRDVLRFRKLEEDGIRLSTDKEELPGDESNLIWRAVRLMKDVFGIRQGVAVELEKRIPMAAGMAGGSADAAAAIHGMDRLFSLGLSLEEKQRLGVKIGADVPYCLMGGTALAEGIGERLTPLPAPPAAFLVIAKPDIDVSTAFVYSNLRADALPAHPDIDGMVRCIRNKDLKGIAARMENVLETVTVGRYPVVEEIKAFLKERGALNALMSGSGPTVFGVYEERETAERAYGELKGRGLAKQVFLTGFAE</sequence>
<dbReference type="GO" id="GO:0016114">
    <property type="term" value="P:terpenoid biosynthetic process"/>
    <property type="evidence" value="ECO:0007669"/>
    <property type="project" value="UniProtKB-UniRule"/>
</dbReference>
<keyword evidence="6 9" id="KW-0418">Kinase</keyword>
<keyword evidence="5 9" id="KW-0547">Nucleotide-binding</keyword>
<dbReference type="Proteomes" id="UP000886883">
    <property type="component" value="Unassembled WGS sequence"/>
</dbReference>
<feature type="binding site" evidence="9">
    <location>
        <begin position="95"/>
        <end position="105"/>
    </location>
    <ligand>
        <name>ATP</name>
        <dbReference type="ChEBI" id="CHEBI:30616"/>
    </ligand>
</feature>
<comment type="pathway">
    <text evidence="9">Isoprenoid biosynthesis; isopentenyl diphosphate biosynthesis via DXP pathway; isopentenyl diphosphate from 1-deoxy-D-xylulose 5-phosphate: step 3/6.</text>
</comment>
<keyword evidence="9" id="KW-0414">Isoprene biosynthesis</keyword>
<dbReference type="GO" id="GO:0019288">
    <property type="term" value="P:isopentenyl diphosphate biosynthetic process, methylerythritol 4-phosphate pathway"/>
    <property type="evidence" value="ECO:0007669"/>
    <property type="project" value="UniProtKB-UniRule"/>
</dbReference>
<dbReference type="PIRSF" id="PIRSF010376">
    <property type="entry name" value="IspE"/>
    <property type="match status" value="1"/>
</dbReference>
<evidence type="ECO:0000256" key="8">
    <source>
        <dbReference type="ARBA" id="ARBA00032554"/>
    </source>
</evidence>
<dbReference type="AlphaFoldDB" id="A0A9D2SE77"/>
<evidence type="ECO:0000259" key="11">
    <source>
        <dbReference type="Pfam" id="PF08544"/>
    </source>
</evidence>
<evidence type="ECO:0000256" key="6">
    <source>
        <dbReference type="ARBA" id="ARBA00022777"/>
    </source>
</evidence>
<evidence type="ECO:0000256" key="5">
    <source>
        <dbReference type="ARBA" id="ARBA00022741"/>
    </source>
</evidence>
<dbReference type="Pfam" id="PF00288">
    <property type="entry name" value="GHMP_kinases_N"/>
    <property type="match status" value="1"/>
</dbReference>
<dbReference type="Gene3D" id="3.30.70.890">
    <property type="entry name" value="GHMP kinase, C-terminal domain"/>
    <property type="match status" value="1"/>
</dbReference>
<evidence type="ECO:0000256" key="4">
    <source>
        <dbReference type="ARBA" id="ARBA00022679"/>
    </source>
</evidence>
<reference evidence="12" key="2">
    <citation type="submission" date="2021-04" db="EMBL/GenBank/DDBJ databases">
        <authorList>
            <person name="Gilroy R."/>
        </authorList>
    </citation>
    <scope>NUCLEOTIDE SEQUENCE</scope>
    <source>
        <strain evidence="12">USAMLcec3-2134</strain>
    </source>
</reference>
<dbReference type="InterPro" id="IPR036554">
    <property type="entry name" value="GHMP_kinase_C_sf"/>
</dbReference>
<dbReference type="EC" id="2.7.1.148" evidence="2 9"/>
<dbReference type="NCBIfam" id="TIGR00154">
    <property type="entry name" value="ispE"/>
    <property type="match status" value="1"/>
</dbReference>
<name>A0A9D2SE77_9FIRM</name>
<feature type="active site" evidence="9">
    <location>
        <position position="11"/>
    </location>
</feature>
<dbReference type="PANTHER" id="PTHR43527">
    <property type="entry name" value="4-DIPHOSPHOCYTIDYL-2-C-METHYL-D-ERYTHRITOL KINASE, CHLOROPLASTIC"/>
    <property type="match status" value="1"/>
</dbReference>
<comment type="caution">
    <text evidence="12">The sequence shown here is derived from an EMBL/GenBank/DDBJ whole genome shotgun (WGS) entry which is preliminary data.</text>
</comment>
<keyword evidence="7 9" id="KW-0067">ATP-binding</keyword>
<dbReference type="InterPro" id="IPR020568">
    <property type="entry name" value="Ribosomal_Su5_D2-typ_SF"/>
</dbReference>
<evidence type="ECO:0000256" key="9">
    <source>
        <dbReference type="HAMAP-Rule" id="MF_00061"/>
    </source>
</evidence>
<dbReference type="HAMAP" id="MF_00061">
    <property type="entry name" value="IspE"/>
    <property type="match status" value="1"/>
</dbReference>
<comment type="similarity">
    <text evidence="1 9">Belongs to the GHMP kinase family. IspE subfamily.</text>
</comment>
<gene>
    <name evidence="9" type="primary">ispE</name>
    <name evidence="12" type="ORF">H9763_07880</name>
</gene>
<evidence type="ECO:0000313" key="13">
    <source>
        <dbReference type="Proteomes" id="UP000886883"/>
    </source>
</evidence>
<organism evidence="12 13">
    <name type="scientific">Candidatus Eisenbergiella merdigallinarum</name>
    <dbReference type="NCBI Taxonomy" id="2838552"/>
    <lineage>
        <taxon>Bacteria</taxon>
        <taxon>Bacillati</taxon>
        <taxon>Bacillota</taxon>
        <taxon>Clostridia</taxon>
        <taxon>Lachnospirales</taxon>
        <taxon>Lachnospiraceae</taxon>
        <taxon>Eisenbergiella</taxon>
    </lineage>
</organism>
<dbReference type="SUPFAM" id="SSF55060">
    <property type="entry name" value="GHMP Kinase, C-terminal domain"/>
    <property type="match status" value="1"/>
</dbReference>
<comment type="function">
    <text evidence="9">Catalyzes the phosphorylation of the position 2 hydroxy group of 4-diphosphocytidyl-2C-methyl-D-erythritol.</text>
</comment>
<comment type="catalytic activity">
    <reaction evidence="9">
        <text>4-CDP-2-C-methyl-D-erythritol + ATP = 4-CDP-2-C-methyl-D-erythritol 2-phosphate + ADP + H(+)</text>
        <dbReference type="Rhea" id="RHEA:18437"/>
        <dbReference type="ChEBI" id="CHEBI:15378"/>
        <dbReference type="ChEBI" id="CHEBI:30616"/>
        <dbReference type="ChEBI" id="CHEBI:57823"/>
        <dbReference type="ChEBI" id="CHEBI:57919"/>
        <dbReference type="ChEBI" id="CHEBI:456216"/>
        <dbReference type="EC" id="2.7.1.148"/>
    </reaction>
</comment>
<dbReference type="InterPro" id="IPR014721">
    <property type="entry name" value="Ribsml_uS5_D2-typ_fold_subgr"/>
</dbReference>
<dbReference type="GO" id="GO:0050515">
    <property type="term" value="F:4-(cytidine 5'-diphospho)-2-C-methyl-D-erythritol kinase activity"/>
    <property type="evidence" value="ECO:0007669"/>
    <property type="project" value="UniProtKB-UniRule"/>
</dbReference>
<dbReference type="PANTHER" id="PTHR43527:SF2">
    <property type="entry name" value="4-DIPHOSPHOCYTIDYL-2-C-METHYL-D-ERYTHRITOL KINASE, CHLOROPLASTIC"/>
    <property type="match status" value="1"/>
</dbReference>
<proteinExistence type="inferred from homology"/>
<evidence type="ECO:0000256" key="7">
    <source>
        <dbReference type="ARBA" id="ARBA00022840"/>
    </source>
</evidence>
<reference evidence="12" key="1">
    <citation type="journal article" date="2021" name="PeerJ">
        <title>Extensive microbial diversity within the chicken gut microbiome revealed by metagenomics and culture.</title>
        <authorList>
            <person name="Gilroy R."/>
            <person name="Ravi A."/>
            <person name="Getino M."/>
            <person name="Pursley I."/>
            <person name="Horton D.L."/>
            <person name="Alikhan N.F."/>
            <person name="Baker D."/>
            <person name="Gharbi K."/>
            <person name="Hall N."/>
            <person name="Watson M."/>
            <person name="Adriaenssens E.M."/>
            <person name="Foster-Nyarko E."/>
            <person name="Jarju S."/>
            <person name="Secka A."/>
            <person name="Antonio M."/>
            <person name="Oren A."/>
            <person name="Chaudhuri R.R."/>
            <person name="La Ragione R."/>
            <person name="Hildebrand F."/>
            <person name="Pallen M.J."/>
        </authorList>
    </citation>
    <scope>NUCLEOTIDE SEQUENCE</scope>
    <source>
        <strain evidence="12">USAMLcec3-2134</strain>
    </source>
</reference>
<dbReference type="Pfam" id="PF08544">
    <property type="entry name" value="GHMP_kinases_C"/>
    <property type="match status" value="1"/>
</dbReference>
<dbReference type="GO" id="GO:0005524">
    <property type="term" value="F:ATP binding"/>
    <property type="evidence" value="ECO:0007669"/>
    <property type="project" value="UniProtKB-UniRule"/>
</dbReference>
<evidence type="ECO:0000259" key="10">
    <source>
        <dbReference type="Pfam" id="PF00288"/>
    </source>
</evidence>
<dbReference type="InterPro" id="IPR013750">
    <property type="entry name" value="GHMP_kinase_C_dom"/>
</dbReference>
<evidence type="ECO:0000313" key="12">
    <source>
        <dbReference type="EMBL" id="HJB91372.1"/>
    </source>
</evidence>
<feature type="domain" description="GHMP kinase C-terminal" evidence="11">
    <location>
        <begin position="199"/>
        <end position="272"/>
    </location>
</feature>
<evidence type="ECO:0000256" key="1">
    <source>
        <dbReference type="ARBA" id="ARBA00009684"/>
    </source>
</evidence>
<keyword evidence="4 9" id="KW-0808">Transferase</keyword>
<feature type="active site" evidence="9">
    <location>
        <position position="137"/>
    </location>
</feature>
<dbReference type="NCBIfam" id="NF011202">
    <property type="entry name" value="PRK14608.1"/>
    <property type="match status" value="1"/>
</dbReference>